<feature type="compositionally biased region" description="Polar residues" evidence="1">
    <location>
        <begin position="1"/>
        <end position="10"/>
    </location>
</feature>
<protein>
    <submittedName>
        <fullName evidence="2">Uncharacterized protein</fullName>
    </submittedName>
</protein>
<accession>A0A9P3L6V1</accession>
<sequence length="69" mass="7365">MFRTSKSVASPQRLGRRPKQRPRAWAVGTATPPSASRNALSPLVVTSGTPDPLSLDLPRPGRVNCLGTE</sequence>
<feature type="region of interest" description="Disordered" evidence="1">
    <location>
        <begin position="1"/>
        <end position="69"/>
    </location>
</feature>
<dbReference type="Proteomes" id="UP000703269">
    <property type="component" value="Unassembled WGS sequence"/>
</dbReference>
<evidence type="ECO:0000313" key="3">
    <source>
        <dbReference type="Proteomes" id="UP000703269"/>
    </source>
</evidence>
<keyword evidence="3" id="KW-1185">Reference proteome</keyword>
<comment type="caution">
    <text evidence="2">The sequence shown here is derived from an EMBL/GenBank/DDBJ whole genome shotgun (WGS) entry which is preliminary data.</text>
</comment>
<dbReference type="AlphaFoldDB" id="A0A9P3L6V1"/>
<dbReference type="EMBL" id="BPQB01000001">
    <property type="protein sequence ID" value="GJE84250.1"/>
    <property type="molecule type" value="Genomic_DNA"/>
</dbReference>
<organism evidence="2 3">
    <name type="scientific">Phanerochaete sordida</name>
    <dbReference type="NCBI Taxonomy" id="48140"/>
    <lineage>
        <taxon>Eukaryota</taxon>
        <taxon>Fungi</taxon>
        <taxon>Dikarya</taxon>
        <taxon>Basidiomycota</taxon>
        <taxon>Agaricomycotina</taxon>
        <taxon>Agaricomycetes</taxon>
        <taxon>Polyporales</taxon>
        <taxon>Phanerochaetaceae</taxon>
        <taxon>Phanerochaete</taxon>
    </lineage>
</organism>
<feature type="compositionally biased region" description="Polar residues" evidence="1">
    <location>
        <begin position="31"/>
        <end position="49"/>
    </location>
</feature>
<evidence type="ECO:0000313" key="2">
    <source>
        <dbReference type="EMBL" id="GJE84250.1"/>
    </source>
</evidence>
<proteinExistence type="predicted"/>
<gene>
    <name evidence="2" type="ORF">PsYK624_003260</name>
</gene>
<reference evidence="2 3" key="1">
    <citation type="submission" date="2021-08" db="EMBL/GenBank/DDBJ databases">
        <title>Draft Genome Sequence of Phanerochaete sordida strain YK-624.</title>
        <authorList>
            <person name="Mori T."/>
            <person name="Dohra H."/>
            <person name="Suzuki T."/>
            <person name="Kawagishi H."/>
            <person name="Hirai H."/>
        </authorList>
    </citation>
    <scope>NUCLEOTIDE SEQUENCE [LARGE SCALE GENOMIC DNA]</scope>
    <source>
        <strain evidence="2 3">YK-624</strain>
    </source>
</reference>
<name>A0A9P3L6V1_9APHY</name>
<evidence type="ECO:0000256" key="1">
    <source>
        <dbReference type="SAM" id="MobiDB-lite"/>
    </source>
</evidence>